<sequence length="64" mass="7251">LVFGVVVVSEIVMRSCPSGTASVWRYQYYACDYHVYLVLNKAILFLNDSKFAPIMPIVDVTYIA</sequence>
<protein>
    <submittedName>
        <fullName evidence="1">Uncharacterized protein</fullName>
    </submittedName>
</protein>
<proteinExistence type="predicted"/>
<keyword evidence="2" id="KW-1185">Reference proteome</keyword>
<feature type="non-terminal residue" evidence="1">
    <location>
        <position position="1"/>
    </location>
</feature>
<name>A0A3L5TU51_MYTGA</name>
<accession>A0A3L5TU51</accession>
<dbReference type="AlphaFoldDB" id="A0A3L5TU51"/>
<reference evidence="1 2" key="1">
    <citation type="journal article" date="2016" name="PLoS ONE">
        <title>A First Insight into the Genome of the Filter-Feeder Mussel Mytilus galloprovincialis.</title>
        <authorList>
            <person name="Murgarella M."/>
            <person name="Puiu D."/>
            <person name="Novoa B."/>
            <person name="Figueras A."/>
            <person name="Posada D."/>
            <person name="Canchaya C."/>
        </authorList>
    </citation>
    <scope>NUCLEOTIDE SEQUENCE [LARGE SCALE GENOMIC DNA]</scope>
    <source>
        <tissue evidence="1">Muscle</tissue>
    </source>
</reference>
<gene>
    <name evidence="1" type="ORF">AM593_08173</name>
</gene>
<organism evidence="1 2">
    <name type="scientific">Mytilus galloprovincialis</name>
    <name type="common">Mediterranean mussel</name>
    <dbReference type="NCBI Taxonomy" id="29158"/>
    <lineage>
        <taxon>Eukaryota</taxon>
        <taxon>Metazoa</taxon>
        <taxon>Spiralia</taxon>
        <taxon>Lophotrochozoa</taxon>
        <taxon>Mollusca</taxon>
        <taxon>Bivalvia</taxon>
        <taxon>Autobranchia</taxon>
        <taxon>Pteriomorphia</taxon>
        <taxon>Mytilida</taxon>
        <taxon>Mytiloidea</taxon>
        <taxon>Mytilidae</taxon>
        <taxon>Mytilinae</taxon>
        <taxon>Mytilus</taxon>
    </lineage>
</organism>
<dbReference type="EMBL" id="KV582855">
    <property type="protein sequence ID" value="OPL33463.1"/>
    <property type="molecule type" value="Genomic_DNA"/>
</dbReference>
<comment type="caution">
    <text evidence="1">The sequence shown here is derived from an EMBL/GenBank/DDBJ whole genome shotgun (WGS) entry which is preliminary data.</text>
</comment>
<dbReference type="Proteomes" id="UP000266721">
    <property type="component" value="Unassembled WGS sequence"/>
</dbReference>
<evidence type="ECO:0000313" key="1">
    <source>
        <dbReference type="EMBL" id="OPL33463.1"/>
    </source>
</evidence>
<evidence type="ECO:0000313" key="2">
    <source>
        <dbReference type="Proteomes" id="UP000266721"/>
    </source>
</evidence>